<reference evidence="2" key="2">
    <citation type="submission" date="2020-09" db="EMBL/GenBank/DDBJ databases">
        <authorList>
            <person name="Sun Q."/>
            <person name="Zhou Y."/>
        </authorList>
    </citation>
    <scope>NUCLEOTIDE SEQUENCE</scope>
    <source>
        <strain evidence="2">CGMCC 1.12924</strain>
    </source>
</reference>
<evidence type="ECO:0000313" key="3">
    <source>
        <dbReference type="Proteomes" id="UP000652231"/>
    </source>
</evidence>
<comment type="caution">
    <text evidence="2">The sequence shown here is derived from an EMBL/GenBank/DDBJ whole genome shotgun (WGS) entry which is preliminary data.</text>
</comment>
<organism evidence="2 3">
    <name type="scientific">Planktosalinus lacus</name>
    <dbReference type="NCBI Taxonomy" id="1526573"/>
    <lineage>
        <taxon>Bacteria</taxon>
        <taxon>Pseudomonadati</taxon>
        <taxon>Bacteroidota</taxon>
        <taxon>Flavobacteriia</taxon>
        <taxon>Flavobacteriales</taxon>
        <taxon>Flavobacteriaceae</taxon>
        <taxon>Planktosalinus</taxon>
    </lineage>
</organism>
<dbReference type="RefSeq" id="WP_188442700.1">
    <property type="nucleotide sequence ID" value="NZ_BMGK01000010.1"/>
</dbReference>
<feature type="domain" description="FRG" evidence="1">
    <location>
        <begin position="55"/>
        <end position="163"/>
    </location>
</feature>
<dbReference type="AlphaFoldDB" id="A0A8J2YBG2"/>
<dbReference type="Proteomes" id="UP000652231">
    <property type="component" value="Unassembled WGS sequence"/>
</dbReference>
<dbReference type="EMBL" id="BMGK01000010">
    <property type="protein sequence ID" value="GGD99034.1"/>
    <property type="molecule type" value="Genomic_DNA"/>
</dbReference>
<protein>
    <recommendedName>
        <fullName evidence="1">FRG domain-containing protein</fullName>
    </recommendedName>
</protein>
<dbReference type="InterPro" id="IPR014966">
    <property type="entry name" value="FRG-dom"/>
</dbReference>
<dbReference type="Pfam" id="PF08867">
    <property type="entry name" value="FRG"/>
    <property type="match status" value="1"/>
</dbReference>
<sequence length="295" mass="34541">MNYYQISEHIQKKYLKPLESFEIKNLQDVRSFHDKMIKINVDLITKGGFPVMPHYRGEQNYGWDILPGIFREPFSKQIDLSKAREIEKNGAVIFKKKVIDHYGENQLFKHSKKPYGEDWDLIFQAQHAGVKTNLIDLTTSSVSSAFFMSEPSTKHENSDGQLWGLLVPHDFILNETSDYEKLLYPNFNPYDLDSSFVCNVPIYINDIDQRTYQFRLFRQHGRLFASSNSDIEVPLNKKDFWKNMIVRIRVKAEAKKLIFDELKANGIDKDRLVLTQSEEATKLIDEINNEMKNFS</sequence>
<proteinExistence type="predicted"/>
<reference evidence="2" key="1">
    <citation type="journal article" date="2014" name="Int. J. Syst. Evol. Microbiol.">
        <title>Complete genome sequence of Corynebacterium casei LMG S-19264T (=DSM 44701T), isolated from a smear-ripened cheese.</title>
        <authorList>
            <consortium name="US DOE Joint Genome Institute (JGI-PGF)"/>
            <person name="Walter F."/>
            <person name="Albersmeier A."/>
            <person name="Kalinowski J."/>
            <person name="Ruckert C."/>
        </authorList>
    </citation>
    <scope>NUCLEOTIDE SEQUENCE</scope>
    <source>
        <strain evidence="2">CGMCC 1.12924</strain>
    </source>
</reference>
<keyword evidence="3" id="KW-1185">Reference proteome</keyword>
<name>A0A8J2YBG2_9FLAO</name>
<gene>
    <name evidence="2" type="ORF">GCM10011312_23140</name>
</gene>
<evidence type="ECO:0000259" key="1">
    <source>
        <dbReference type="SMART" id="SM00901"/>
    </source>
</evidence>
<dbReference type="SMART" id="SM00901">
    <property type="entry name" value="FRG"/>
    <property type="match status" value="1"/>
</dbReference>
<evidence type="ECO:0000313" key="2">
    <source>
        <dbReference type="EMBL" id="GGD99034.1"/>
    </source>
</evidence>
<accession>A0A8J2YBG2</accession>